<name>A0A6L5YPM0_9FIRM</name>
<comment type="caution">
    <text evidence="2">The sequence shown here is derived from an EMBL/GenBank/DDBJ whole genome shotgun (WGS) entry which is preliminary data.</text>
</comment>
<evidence type="ECO:0008006" key="4">
    <source>
        <dbReference type="Google" id="ProtNLM"/>
    </source>
</evidence>
<dbReference type="RefSeq" id="WP_154429141.1">
    <property type="nucleotide sequence ID" value="NZ_VUNI01000004.1"/>
</dbReference>
<reference evidence="2 3" key="1">
    <citation type="submission" date="2019-08" db="EMBL/GenBank/DDBJ databases">
        <title>In-depth cultivation of the pig gut microbiome towards novel bacterial diversity and tailored functional studies.</title>
        <authorList>
            <person name="Wylensek D."/>
            <person name="Hitch T.C.A."/>
            <person name="Clavel T."/>
        </authorList>
    </citation>
    <scope>NUCLEOTIDE SEQUENCE [LARGE SCALE GENOMIC DNA]</scope>
    <source>
        <strain evidence="2 3">MUC/MUC-530-WT-4D</strain>
    </source>
</reference>
<keyword evidence="1" id="KW-1133">Transmembrane helix</keyword>
<protein>
    <recommendedName>
        <fullName evidence="4">Type II secretion system protein G</fullName>
    </recommendedName>
</protein>
<keyword evidence="3" id="KW-1185">Reference proteome</keyword>
<accession>A0A6L5YPM0</accession>
<dbReference type="EMBL" id="VUNI01000004">
    <property type="protein sequence ID" value="MST74238.1"/>
    <property type="molecule type" value="Genomic_DNA"/>
</dbReference>
<feature type="transmembrane region" description="Helical" evidence="1">
    <location>
        <begin position="6"/>
        <end position="25"/>
    </location>
</feature>
<dbReference type="Proteomes" id="UP000474024">
    <property type="component" value="Unassembled WGS sequence"/>
</dbReference>
<evidence type="ECO:0000256" key="1">
    <source>
        <dbReference type="SAM" id="Phobius"/>
    </source>
</evidence>
<evidence type="ECO:0000313" key="3">
    <source>
        <dbReference type="Proteomes" id="UP000474024"/>
    </source>
</evidence>
<gene>
    <name evidence="2" type="ORF">FYJ75_04190</name>
</gene>
<organism evidence="2 3">
    <name type="scientific">Roseburia porci</name>
    <dbReference type="NCBI Taxonomy" id="2605790"/>
    <lineage>
        <taxon>Bacteria</taxon>
        <taxon>Bacillati</taxon>
        <taxon>Bacillota</taxon>
        <taxon>Clostridia</taxon>
        <taxon>Lachnospirales</taxon>
        <taxon>Lachnospiraceae</taxon>
        <taxon>Roseburia</taxon>
    </lineage>
</organism>
<evidence type="ECO:0000313" key="2">
    <source>
        <dbReference type="EMBL" id="MST74238.1"/>
    </source>
</evidence>
<keyword evidence="1" id="KW-0472">Membrane</keyword>
<proteinExistence type="predicted"/>
<sequence>MNTVTIVLLVIAIVLIAVMVALYFFGKKAQKKKDEQDEQLAAAAQSVTMLIIDKKRLRIKDSGLPQQVIEQTPKYLRRSKLPIVKAKVGPKIMTLIADEQIFNEIPLKKEVKATVSGLYITQVRGLRGPLEKPQGKKSFRAKLQEKYNKANAELKAEKSAASGSKSKKK</sequence>
<dbReference type="AlphaFoldDB" id="A0A6L5YPM0"/>
<keyword evidence="1" id="KW-0812">Transmembrane</keyword>